<evidence type="ECO:0000256" key="1">
    <source>
        <dbReference type="ARBA" id="ARBA00001971"/>
    </source>
</evidence>
<keyword evidence="3 8" id="KW-0349">Heme</keyword>
<dbReference type="Gene3D" id="1.10.630.10">
    <property type="entry name" value="Cytochrome P450"/>
    <property type="match status" value="1"/>
</dbReference>
<dbReference type="OMA" id="SEKVACM"/>
<evidence type="ECO:0000256" key="9">
    <source>
        <dbReference type="RuleBase" id="RU000461"/>
    </source>
</evidence>
<reference evidence="11" key="1">
    <citation type="journal article" date="2015" name="Proc. Natl. Acad. Sci. U.S.A.">
        <title>Genome sequencing of adzuki bean (Vigna angularis) provides insight into high starch and low fat accumulation and domestication.</title>
        <authorList>
            <person name="Yang K."/>
            <person name="Tian Z."/>
            <person name="Chen C."/>
            <person name="Luo L."/>
            <person name="Zhao B."/>
            <person name="Wang Z."/>
            <person name="Yu L."/>
            <person name="Li Y."/>
            <person name="Sun Y."/>
            <person name="Li W."/>
            <person name="Chen Y."/>
            <person name="Li Y."/>
            <person name="Zhang Y."/>
            <person name="Ai D."/>
            <person name="Zhao J."/>
            <person name="Shang C."/>
            <person name="Ma Y."/>
            <person name="Wu B."/>
            <person name="Wang M."/>
            <person name="Gao L."/>
            <person name="Sun D."/>
            <person name="Zhang P."/>
            <person name="Guo F."/>
            <person name="Wang W."/>
            <person name="Li Y."/>
            <person name="Wang J."/>
            <person name="Varshney R.K."/>
            <person name="Wang J."/>
            <person name="Ling H.Q."/>
            <person name="Wan P."/>
        </authorList>
    </citation>
    <scope>NUCLEOTIDE SEQUENCE</scope>
    <source>
        <strain evidence="11">cv. Jingnong 6</strain>
    </source>
</reference>
<evidence type="ECO:0000256" key="3">
    <source>
        <dbReference type="ARBA" id="ARBA00022617"/>
    </source>
</evidence>
<dbReference type="PROSITE" id="PS00086">
    <property type="entry name" value="CYTOCHROME_P450"/>
    <property type="match status" value="1"/>
</dbReference>
<evidence type="ECO:0000256" key="4">
    <source>
        <dbReference type="ARBA" id="ARBA00022723"/>
    </source>
</evidence>
<dbReference type="GO" id="GO:0004497">
    <property type="term" value="F:monooxygenase activity"/>
    <property type="evidence" value="ECO:0007669"/>
    <property type="project" value="UniProtKB-KW"/>
</dbReference>
<dbReference type="InterPro" id="IPR002401">
    <property type="entry name" value="Cyt_P450_E_grp-I"/>
</dbReference>
<keyword evidence="5 9" id="KW-0560">Oxidoreductase</keyword>
<dbReference type="InterPro" id="IPR036396">
    <property type="entry name" value="Cyt_P450_sf"/>
</dbReference>
<dbReference type="PANTHER" id="PTHR47955">
    <property type="entry name" value="CYTOCHROME P450 FAMILY 71 PROTEIN"/>
    <property type="match status" value="1"/>
</dbReference>
<dbReference type="FunFam" id="1.10.630.10:FF:000043">
    <property type="entry name" value="Cytochrome P450 99A2"/>
    <property type="match status" value="1"/>
</dbReference>
<evidence type="ECO:0000256" key="8">
    <source>
        <dbReference type="PIRSR" id="PIRSR602401-1"/>
    </source>
</evidence>
<comment type="similarity">
    <text evidence="2 9">Belongs to the cytochrome P450 family.</text>
</comment>
<accession>A0A0L9UX86</accession>
<dbReference type="PRINTS" id="PR00385">
    <property type="entry name" value="P450"/>
</dbReference>
<dbReference type="GO" id="GO:0016705">
    <property type="term" value="F:oxidoreductase activity, acting on paired donors, with incorporation or reduction of molecular oxygen"/>
    <property type="evidence" value="ECO:0007669"/>
    <property type="project" value="InterPro"/>
</dbReference>
<name>A0A0L9UX86_PHAAN</name>
<dbReference type="SUPFAM" id="SSF48264">
    <property type="entry name" value="Cytochrome P450"/>
    <property type="match status" value="1"/>
</dbReference>
<dbReference type="Proteomes" id="UP000053144">
    <property type="component" value="Chromosome 7"/>
</dbReference>
<proteinExistence type="inferred from homology"/>
<dbReference type="CDD" id="cd11072">
    <property type="entry name" value="CYP71-like"/>
    <property type="match status" value="1"/>
</dbReference>
<dbReference type="Pfam" id="PF00067">
    <property type="entry name" value="p450"/>
    <property type="match status" value="1"/>
</dbReference>
<dbReference type="GO" id="GO:0005506">
    <property type="term" value="F:iron ion binding"/>
    <property type="evidence" value="ECO:0007669"/>
    <property type="project" value="InterPro"/>
</dbReference>
<dbReference type="InterPro" id="IPR001128">
    <property type="entry name" value="Cyt_P450"/>
</dbReference>
<dbReference type="PRINTS" id="PR00463">
    <property type="entry name" value="EP450I"/>
</dbReference>
<keyword evidence="7 9" id="KW-0503">Monooxygenase</keyword>
<comment type="cofactor">
    <cofactor evidence="1 8">
        <name>heme</name>
        <dbReference type="ChEBI" id="CHEBI:30413"/>
    </cofactor>
</comment>
<organism evidence="10 11">
    <name type="scientific">Phaseolus angularis</name>
    <name type="common">Azuki bean</name>
    <name type="synonym">Vigna angularis</name>
    <dbReference type="NCBI Taxonomy" id="3914"/>
    <lineage>
        <taxon>Eukaryota</taxon>
        <taxon>Viridiplantae</taxon>
        <taxon>Streptophyta</taxon>
        <taxon>Embryophyta</taxon>
        <taxon>Tracheophyta</taxon>
        <taxon>Spermatophyta</taxon>
        <taxon>Magnoliopsida</taxon>
        <taxon>eudicotyledons</taxon>
        <taxon>Gunneridae</taxon>
        <taxon>Pentapetalae</taxon>
        <taxon>rosids</taxon>
        <taxon>fabids</taxon>
        <taxon>Fabales</taxon>
        <taxon>Fabaceae</taxon>
        <taxon>Papilionoideae</taxon>
        <taxon>50 kb inversion clade</taxon>
        <taxon>NPAAA clade</taxon>
        <taxon>indigoferoid/millettioid clade</taxon>
        <taxon>Phaseoleae</taxon>
        <taxon>Vigna</taxon>
    </lineage>
</organism>
<dbReference type="PANTHER" id="PTHR47955:SF8">
    <property type="entry name" value="CYTOCHROME P450 71D11-LIKE"/>
    <property type="match status" value="1"/>
</dbReference>
<evidence type="ECO:0008006" key="12">
    <source>
        <dbReference type="Google" id="ProtNLM"/>
    </source>
</evidence>
<dbReference type="GO" id="GO:0020037">
    <property type="term" value="F:heme binding"/>
    <property type="evidence" value="ECO:0007669"/>
    <property type="project" value="InterPro"/>
</dbReference>
<keyword evidence="4 8" id="KW-0479">Metal-binding</keyword>
<evidence type="ECO:0000256" key="7">
    <source>
        <dbReference type="ARBA" id="ARBA00023033"/>
    </source>
</evidence>
<dbReference type="EMBL" id="CM003377">
    <property type="protein sequence ID" value="KOM47164.1"/>
    <property type="molecule type" value="Genomic_DNA"/>
</dbReference>
<evidence type="ECO:0000313" key="10">
    <source>
        <dbReference type="EMBL" id="KOM47164.1"/>
    </source>
</evidence>
<dbReference type="InterPro" id="IPR017972">
    <property type="entry name" value="Cyt_P450_CS"/>
</dbReference>
<dbReference type="AlphaFoldDB" id="A0A0L9UX86"/>
<dbReference type="Gramene" id="KOM47164">
    <property type="protein sequence ID" value="KOM47164"/>
    <property type="gene ID" value="LR48_Vigan07g086800"/>
</dbReference>
<protein>
    <recommendedName>
        <fullName evidence="12">Cytochrome P450</fullName>
    </recommendedName>
</protein>
<keyword evidence="6 8" id="KW-0408">Iron</keyword>
<evidence type="ECO:0000256" key="6">
    <source>
        <dbReference type="ARBA" id="ARBA00023004"/>
    </source>
</evidence>
<feature type="binding site" description="axial binding residue" evidence="8">
    <location>
        <position position="483"/>
    </location>
    <ligand>
        <name>heme</name>
        <dbReference type="ChEBI" id="CHEBI:30413"/>
    </ligand>
    <ligandPart>
        <name>Fe</name>
        <dbReference type="ChEBI" id="CHEBI:18248"/>
    </ligandPart>
</feature>
<sequence length="550" mass="62174">MSSENHSLNIQLRAEAPQNHTPNLSVGVPFAGTSTLVQKETDRLAPTPIGQQLEFGGERAVHPHQQFLKVGKRSKNSVKRLKLPPGPWKLPVIGSLHHLVGSLPHHRFRELAKKHGPLMHLQLGEASTVVVSSPEVAKDVLKTYDAIFAQRPHQIGADIMCYGSTDIGAAPYGGYWKQLRRICSQELLSNTRVRSFRSIREAEVLNLVRYIETNTGSCVNLSEKLSCMTSVIIARTSFGEKCKDQKEFISFVKKLIKMVERLAIFDLFPSHKWLHVISWEKLKLEKLHRKFDVIIGNIITEAEKIIDEVNSLLSVLLNLKNQGALEYPLTIDNIKAVMLDMFVAGTDTSSAVIEWAMSEMLVNPKVMNTAREEVRRVCGSKGYMNEESLEELKYLKAVIKETLRLHPPGPLLVPRECRESCEVKGYTIPAGTRVIVNAWAIGRDPDYWNDPDKFYPERFMNSPIDYKGSHHEFIPFGAGRRMCPGMSFGINIIELCLAQLLYYFNWELPNGNKKNLEMTETLGAFSRRKTDLVLIPISYNPLPISSNLKF</sequence>
<gene>
    <name evidence="10" type="ORF">LR48_Vigan07g086800</name>
</gene>
<evidence type="ECO:0000256" key="5">
    <source>
        <dbReference type="ARBA" id="ARBA00023002"/>
    </source>
</evidence>
<evidence type="ECO:0000256" key="2">
    <source>
        <dbReference type="ARBA" id="ARBA00010617"/>
    </source>
</evidence>
<evidence type="ECO:0000313" key="11">
    <source>
        <dbReference type="Proteomes" id="UP000053144"/>
    </source>
</evidence>